<dbReference type="EMBL" id="JACRST010000003">
    <property type="protein sequence ID" value="MBC8546110.1"/>
    <property type="molecule type" value="Genomic_DNA"/>
</dbReference>
<protein>
    <submittedName>
        <fullName evidence="1">Phage scaffolding protein</fullName>
    </submittedName>
</protein>
<dbReference type="Proteomes" id="UP000653127">
    <property type="component" value="Unassembled WGS sequence"/>
</dbReference>
<evidence type="ECO:0000313" key="1">
    <source>
        <dbReference type="EMBL" id="MBC8546110.1"/>
    </source>
</evidence>
<evidence type="ECO:0000313" key="2">
    <source>
        <dbReference type="Proteomes" id="UP000653127"/>
    </source>
</evidence>
<sequence length="200" mass="22288">MKNIYEILSGLNLEIPEGKKSDFEKDLFANYKTVADYDKQVGKVAQLTDQLKSTTDGLKAFEGVDVNELKGRIIKLQGDLARQESDYQAKIADMAFESLLSSAVTAAKGRDAKAVCSMLDIDALKNSKNQEADIRAAMDQLKKDKSYLFEADRTPPPYAAGTGTQKMTGAVTKESFARMGYRERLELKQNNPKLYEQVKE</sequence>
<comment type="caution">
    <text evidence="1">The sequence shown here is derived from an EMBL/GenBank/DDBJ whole genome shotgun (WGS) entry which is preliminary data.</text>
</comment>
<gene>
    <name evidence="1" type="ORF">H8711_04065</name>
</gene>
<name>A0A926I478_9FIRM</name>
<dbReference type="RefSeq" id="WP_249282256.1">
    <property type="nucleotide sequence ID" value="NZ_JACRST010000003.1"/>
</dbReference>
<accession>A0A926I478</accession>
<dbReference type="Pfam" id="PF06810">
    <property type="entry name" value="Phage_scaffold"/>
    <property type="match status" value="1"/>
</dbReference>
<dbReference type="AlphaFoldDB" id="A0A926I478"/>
<proteinExistence type="predicted"/>
<keyword evidence="2" id="KW-1185">Reference proteome</keyword>
<reference evidence="1" key="1">
    <citation type="submission" date="2020-08" db="EMBL/GenBank/DDBJ databases">
        <title>Genome public.</title>
        <authorList>
            <person name="Liu C."/>
            <person name="Sun Q."/>
        </authorList>
    </citation>
    <scope>NUCLEOTIDE SEQUENCE</scope>
    <source>
        <strain evidence="1">NSJ-31</strain>
    </source>
</reference>
<organism evidence="1 2">
    <name type="scientific">Ligaoa zhengdingensis</name>
    <dbReference type="NCBI Taxonomy" id="2763658"/>
    <lineage>
        <taxon>Bacteria</taxon>
        <taxon>Bacillati</taxon>
        <taxon>Bacillota</taxon>
        <taxon>Clostridia</taxon>
        <taxon>Eubacteriales</taxon>
        <taxon>Oscillospiraceae</taxon>
        <taxon>Ligaoa</taxon>
    </lineage>
</organism>
<dbReference type="InterPro" id="IPR009636">
    <property type="entry name" value="SCAF"/>
</dbReference>